<dbReference type="SUPFAM" id="SSF52972">
    <property type="entry name" value="ITPase-like"/>
    <property type="match status" value="1"/>
</dbReference>
<protein>
    <recommendedName>
        <fullName evidence="9">inosine/xanthosine triphosphatase</fullName>
        <ecNumber evidence="9">3.6.1.73</ecNumber>
    </recommendedName>
</protein>
<evidence type="ECO:0000256" key="3">
    <source>
        <dbReference type="ARBA" id="ARBA00022723"/>
    </source>
</evidence>
<dbReference type="GO" id="GO:0009117">
    <property type="term" value="P:nucleotide metabolic process"/>
    <property type="evidence" value="ECO:0007669"/>
    <property type="project" value="UniProtKB-KW"/>
</dbReference>
<dbReference type="Pfam" id="PF01931">
    <property type="entry name" value="NTPase_I-T"/>
    <property type="match status" value="1"/>
</dbReference>
<comment type="catalytic activity">
    <reaction evidence="10">
        <text>ITP + H2O = IDP + phosphate + H(+)</text>
        <dbReference type="Rhea" id="RHEA:28330"/>
        <dbReference type="ChEBI" id="CHEBI:15377"/>
        <dbReference type="ChEBI" id="CHEBI:15378"/>
        <dbReference type="ChEBI" id="CHEBI:43474"/>
        <dbReference type="ChEBI" id="CHEBI:58280"/>
        <dbReference type="ChEBI" id="CHEBI:61402"/>
        <dbReference type="EC" id="3.6.1.73"/>
    </reaction>
</comment>
<feature type="region of interest" description="Disordered" evidence="12">
    <location>
        <begin position="1"/>
        <end position="22"/>
    </location>
</feature>
<proteinExistence type="predicted"/>
<dbReference type="InterPro" id="IPR050299">
    <property type="entry name" value="YjjX_NTPase"/>
</dbReference>
<evidence type="ECO:0000256" key="6">
    <source>
        <dbReference type="ARBA" id="ARBA00022842"/>
    </source>
</evidence>
<evidence type="ECO:0000259" key="13">
    <source>
        <dbReference type="Pfam" id="PF01931"/>
    </source>
</evidence>
<keyword evidence="4" id="KW-0547">Nucleotide-binding</keyword>
<keyword evidence="8" id="KW-0464">Manganese</keyword>
<gene>
    <name evidence="14" type="ORF">AMON00008_LOCUS61721</name>
</gene>
<dbReference type="GO" id="GO:0000166">
    <property type="term" value="F:nucleotide binding"/>
    <property type="evidence" value="ECO:0007669"/>
    <property type="project" value="UniProtKB-KW"/>
</dbReference>
<dbReference type="GO" id="GO:0006772">
    <property type="term" value="P:thiamine metabolic process"/>
    <property type="evidence" value="ECO:0007669"/>
    <property type="project" value="TreeGrafter"/>
</dbReference>
<dbReference type="Gene3D" id="3.90.950.10">
    <property type="match status" value="1"/>
</dbReference>
<dbReference type="EMBL" id="HBNR01086146">
    <property type="protein sequence ID" value="CAE4664048.1"/>
    <property type="molecule type" value="Transcribed_RNA"/>
</dbReference>
<feature type="region of interest" description="Disordered" evidence="12">
    <location>
        <begin position="236"/>
        <end position="271"/>
    </location>
</feature>
<evidence type="ECO:0000256" key="4">
    <source>
        <dbReference type="ARBA" id="ARBA00022741"/>
    </source>
</evidence>
<comment type="cofactor">
    <cofactor evidence="2">
        <name>Mg(2+)</name>
        <dbReference type="ChEBI" id="CHEBI:18420"/>
    </cofactor>
</comment>
<name>A0A7S4VT27_9DINO</name>
<evidence type="ECO:0000256" key="1">
    <source>
        <dbReference type="ARBA" id="ARBA00001936"/>
    </source>
</evidence>
<comment type="cofactor">
    <cofactor evidence="1">
        <name>Mn(2+)</name>
        <dbReference type="ChEBI" id="CHEBI:29035"/>
    </cofactor>
</comment>
<feature type="compositionally biased region" description="Gly residues" evidence="12">
    <location>
        <begin position="238"/>
        <end position="259"/>
    </location>
</feature>
<feature type="domain" description="Non-canonical purine NTP phosphatase/PRRC1" evidence="13">
    <location>
        <begin position="64"/>
        <end position="227"/>
    </location>
</feature>
<evidence type="ECO:0000256" key="11">
    <source>
        <dbReference type="ARBA" id="ARBA00048781"/>
    </source>
</evidence>
<keyword evidence="5" id="KW-0378">Hydrolase</keyword>
<dbReference type="InterPro" id="IPR029001">
    <property type="entry name" value="ITPase-like_fam"/>
</dbReference>
<dbReference type="GO" id="GO:0046872">
    <property type="term" value="F:metal ion binding"/>
    <property type="evidence" value="ECO:0007669"/>
    <property type="project" value="UniProtKB-KW"/>
</dbReference>
<evidence type="ECO:0000256" key="10">
    <source>
        <dbReference type="ARBA" id="ARBA00048174"/>
    </source>
</evidence>
<evidence type="ECO:0000256" key="2">
    <source>
        <dbReference type="ARBA" id="ARBA00001946"/>
    </source>
</evidence>
<dbReference type="AlphaFoldDB" id="A0A7S4VT27"/>
<dbReference type="PANTHER" id="PTHR34699">
    <property type="match status" value="1"/>
</dbReference>
<evidence type="ECO:0000256" key="5">
    <source>
        <dbReference type="ARBA" id="ARBA00022801"/>
    </source>
</evidence>
<evidence type="ECO:0000256" key="9">
    <source>
        <dbReference type="ARBA" id="ARBA00038901"/>
    </source>
</evidence>
<comment type="catalytic activity">
    <reaction evidence="11">
        <text>XTP + H2O = XDP + phosphate + H(+)</text>
        <dbReference type="Rhea" id="RHEA:28406"/>
        <dbReference type="ChEBI" id="CHEBI:15377"/>
        <dbReference type="ChEBI" id="CHEBI:15378"/>
        <dbReference type="ChEBI" id="CHEBI:43474"/>
        <dbReference type="ChEBI" id="CHEBI:59884"/>
        <dbReference type="ChEBI" id="CHEBI:61314"/>
        <dbReference type="EC" id="3.6.1.73"/>
    </reaction>
</comment>
<dbReference type="PANTHER" id="PTHR34699:SF2">
    <property type="entry name" value="NON-CANONICAL PURINE NTP PHOSPHATASE_PRRC1 DOMAIN-CONTAINING PROTEIN"/>
    <property type="match status" value="1"/>
</dbReference>
<keyword evidence="3" id="KW-0479">Metal-binding</keyword>
<evidence type="ECO:0000256" key="8">
    <source>
        <dbReference type="ARBA" id="ARBA00023211"/>
    </source>
</evidence>
<feature type="compositionally biased region" description="Basic and acidic residues" evidence="12">
    <location>
        <begin position="261"/>
        <end position="271"/>
    </location>
</feature>
<evidence type="ECO:0000256" key="12">
    <source>
        <dbReference type="SAM" id="MobiDB-lite"/>
    </source>
</evidence>
<sequence length="271" mass="27618">MGAVHAAGRELHAQGGSGTSAASGADAAAAAAAALRGAALRPPTPERRCRVVLAASGARSEFAAVERVFRQCLVDGVRAPSGVNEQPYGHEEALRGAANRLEAAKASQPAADYYVAIESSLTEVWIPLGDPGRNGEGFDVRHFDTGWVLMERAGGGFRAVASSASVEIPAADVEVVKERGLDRKTVGAVVADRVGLLERRDPHAWLTAGRRDRESLLGEAVAVALGQLERSCRPTALGAGGGGAGGGAGSAGAPGGGGADVFRRRESGSRH</sequence>
<evidence type="ECO:0000313" key="14">
    <source>
        <dbReference type="EMBL" id="CAE4664048.1"/>
    </source>
</evidence>
<reference evidence="14" key="1">
    <citation type="submission" date="2021-01" db="EMBL/GenBank/DDBJ databases">
        <authorList>
            <person name="Corre E."/>
            <person name="Pelletier E."/>
            <person name="Niang G."/>
            <person name="Scheremetjew M."/>
            <person name="Finn R."/>
            <person name="Kale V."/>
            <person name="Holt S."/>
            <person name="Cochrane G."/>
            <person name="Meng A."/>
            <person name="Brown T."/>
            <person name="Cohen L."/>
        </authorList>
    </citation>
    <scope>NUCLEOTIDE SEQUENCE</scope>
    <source>
        <strain evidence="14">CCMP3105</strain>
    </source>
</reference>
<keyword evidence="6" id="KW-0460">Magnesium</keyword>
<accession>A0A7S4VT27</accession>
<keyword evidence="7" id="KW-0546">Nucleotide metabolism</keyword>
<dbReference type="InterPro" id="IPR026533">
    <property type="entry name" value="NTPase/PRRC1"/>
</dbReference>
<evidence type="ECO:0000256" key="7">
    <source>
        <dbReference type="ARBA" id="ARBA00023080"/>
    </source>
</evidence>
<organism evidence="14">
    <name type="scientific">Alexandrium monilatum</name>
    <dbReference type="NCBI Taxonomy" id="311494"/>
    <lineage>
        <taxon>Eukaryota</taxon>
        <taxon>Sar</taxon>
        <taxon>Alveolata</taxon>
        <taxon>Dinophyceae</taxon>
        <taxon>Gonyaulacales</taxon>
        <taxon>Pyrocystaceae</taxon>
        <taxon>Alexandrium</taxon>
    </lineage>
</organism>
<dbReference type="EC" id="3.6.1.73" evidence="9"/>
<dbReference type="GO" id="GO:0103023">
    <property type="term" value="F:ITPase activity"/>
    <property type="evidence" value="ECO:0007669"/>
    <property type="project" value="UniProtKB-EC"/>
</dbReference>